<dbReference type="InterPro" id="IPR008258">
    <property type="entry name" value="Transglycosylase_SLT_dom_1"/>
</dbReference>
<protein>
    <submittedName>
        <fullName evidence="4">Transglycosylase SLT domain-containing protein</fullName>
    </submittedName>
</protein>
<sequence>MSAKITARRSDMRRGGLGRVILAPVVVALLSGGVALPLAAETVNVLRPVARSAVPDPDTTPPTAAAPIEPAPAVPGEGGTAGPDLATAAPINLYEVSPPARNGVIPRTRWQHRRGHAVWTRTALSALKSHGKPLVDMVPADIDDWCPAYPTASDADRRAFWVGFMSALAKHESTYKARAVGGGGLWYGLLQILPATARGYGCNVGTGAGLQNGAANLSCAVRIMAVTVPRDGVIYGRGGRGVAADWGPLRSPAKRRDMSRWLKQQAYCKPLDATRPKPRP</sequence>
<evidence type="ECO:0000313" key="4">
    <source>
        <dbReference type="EMBL" id="SDW03926.1"/>
    </source>
</evidence>
<organism evidence="4 5">
    <name type="scientific">Sulfitobacter pontiacus</name>
    <dbReference type="NCBI Taxonomy" id="60137"/>
    <lineage>
        <taxon>Bacteria</taxon>
        <taxon>Pseudomonadati</taxon>
        <taxon>Pseudomonadota</taxon>
        <taxon>Alphaproteobacteria</taxon>
        <taxon>Rhodobacterales</taxon>
        <taxon>Roseobacteraceae</taxon>
        <taxon>Sulfitobacter</taxon>
    </lineage>
</organism>
<evidence type="ECO:0000259" key="3">
    <source>
        <dbReference type="Pfam" id="PF01464"/>
    </source>
</evidence>
<evidence type="ECO:0000256" key="1">
    <source>
        <dbReference type="ARBA" id="ARBA00009387"/>
    </source>
</evidence>
<name>A0A1H2Q9T8_9RHOB</name>
<dbReference type="Pfam" id="PF01464">
    <property type="entry name" value="SLT"/>
    <property type="match status" value="1"/>
</dbReference>
<feature type="compositionally biased region" description="Low complexity" evidence="2">
    <location>
        <begin position="53"/>
        <end position="68"/>
    </location>
</feature>
<dbReference type="Proteomes" id="UP000183076">
    <property type="component" value="Unassembled WGS sequence"/>
</dbReference>
<dbReference type="EMBL" id="FNNB01000001">
    <property type="protein sequence ID" value="SDW03926.1"/>
    <property type="molecule type" value="Genomic_DNA"/>
</dbReference>
<dbReference type="RefSeq" id="WP_074634470.1">
    <property type="nucleotide sequence ID" value="NZ_CP160849.1"/>
</dbReference>
<feature type="domain" description="Transglycosylase SLT" evidence="3">
    <location>
        <begin position="156"/>
        <end position="225"/>
    </location>
</feature>
<dbReference type="STRING" id="60137.SAMN04488041_101135"/>
<accession>A0A1H2Q9T8</accession>
<dbReference type="InterPro" id="IPR023346">
    <property type="entry name" value="Lysozyme-like_dom_sf"/>
</dbReference>
<comment type="similarity">
    <text evidence="1">Belongs to the virb1 family.</text>
</comment>
<dbReference type="SUPFAM" id="SSF53955">
    <property type="entry name" value="Lysozyme-like"/>
    <property type="match status" value="1"/>
</dbReference>
<proteinExistence type="inferred from homology"/>
<dbReference type="AlphaFoldDB" id="A0A1H2Q9T8"/>
<evidence type="ECO:0000313" key="5">
    <source>
        <dbReference type="Proteomes" id="UP000183076"/>
    </source>
</evidence>
<feature type="region of interest" description="Disordered" evidence="2">
    <location>
        <begin position="53"/>
        <end position="82"/>
    </location>
</feature>
<dbReference type="GeneID" id="94019456"/>
<evidence type="ECO:0000256" key="2">
    <source>
        <dbReference type="SAM" id="MobiDB-lite"/>
    </source>
</evidence>
<reference evidence="5" key="1">
    <citation type="submission" date="2016-10" db="EMBL/GenBank/DDBJ databases">
        <authorList>
            <person name="Varghese N."/>
            <person name="Submissions S."/>
        </authorList>
    </citation>
    <scope>NUCLEOTIDE SEQUENCE [LARGE SCALE GENOMIC DNA]</scope>
    <source>
        <strain evidence="5">DSM 10014</strain>
    </source>
</reference>
<gene>
    <name evidence="4" type="ORF">SAMN04488041_101135</name>
</gene>